<dbReference type="EMBL" id="AEXL02000030">
    <property type="protein sequence ID" value="EIJ66666.1"/>
    <property type="molecule type" value="Genomic_DNA"/>
</dbReference>
<organism evidence="1 2">
    <name type="scientific">Candidatus Nitrosopumilus salarius BD31</name>
    <dbReference type="NCBI Taxonomy" id="859350"/>
    <lineage>
        <taxon>Archaea</taxon>
        <taxon>Nitrososphaerota</taxon>
        <taxon>Nitrososphaeria</taxon>
        <taxon>Nitrosopumilales</taxon>
        <taxon>Nitrosopumilaceae</taxon>
        <taxon>Nitrosopumilus</taxon>
    </lineage>
</organism>
<evidence type="ECO:0000313" key="1">
    <source>
        <dbReference type="EMBL" id="EIJ66666.1"/>
    </source>
</evidence>
<gene>
    <name evidence="1" type="ORF">BD31_I1100</name>
</gene>
<protein>
    <submittedName>
        <fullName evidence="1">Uncharacterized protein</fullName>
    </submittedName>
</protein>
<dbReference type="OrthoDB" id="3221at2157"/>
<dbReference type="AlphaFoldDB" id="I3D4M3"/>
<name>I3D4M3_9ARCH</name>
<dbReference type="PATRIC" id="fig|859350.6.peg.323"/>
<proteinExistence type="predicted"/>
<comment type="caution">
    <text evidence="1">The sequence shown here is derived from an EMBL/GenBank/DDBJ whole genome shotgun (WGS) entry which is preliminary data.</text>
</comment>
<sequence>MKKSFFVICILILSIAFIPKTFAHEPNFGIDPKTPEDILKMCHFFYEEYQMIGSENFKDHHKLFLHAKICPILYENIAWKSKHPQKDIVLIFEIEKKLDENSNYLKNKHLGKISSVPKWFENKAKLWIDGQIKNKEFLNAIEEISDSNLIKQEEIKYKRICNTGISCLKEKDFLEYTYTNNQGEKTEIRFDILEVNSDEISIGIKSKNNVKEEYKKIQLDTNGKISDNFECCYFDKLFYIIPSYGGGTIQDDFQVFERTDYVLDTEIRNAFLAQNQEGQIIEIDKETGVMLSLRDTNEIESKNFEIILTNTSIFENTLFTESNHITIPEWFKENTKWYLDETISEKEFLNSIKYLNESR</sequence>
<dbReference type="RefSeq" id="WP_008297442.1">
    <property type="nucleotide sequence ID" value="NZ_AEXL02000030.1"/>
</dbReference>
<accession>I3D4M3</accession>
<evidence type="ECO:0000313" key="2">
    <source>
        <dbReference type="Proteomes" id="UP000003423"/>
    </source>
</evidence>
<dbReference type="Proteomes" id="UP000003423">
    <property type="component" value="Unassembled WGS sequence"/>
</dbReference>
<reference evidence="1 2" key="1">
    <citation type="journal article" date="2012" name="J. Bacteriol.">
        <title>Genome sequence of "Candidatus Nitrosopumilus salaria" BD31, an ammonia-oxidizing archaeon from the San Francisco Bay estuary.</title>
        <authorList>
            <person name="Mosier A.C."/>
            <person name="Allen E.E."/>
            <person name="Kim M."/>
            <person name="Ferriera S."/>
            <person name="Francis C.A."/>
        </authorList>
    </citation>
    <scope>NUCLEOTIDE SEQUENCE [LARGE SCALE GENOMIC DNA]</scope>
    <source>
        <strain evidence="1 2">BD31</strain>
    </source>
</reference>
<keyword evidence="2" id="KW-1185">Reference proteome</keyword>